<dbReference type="InterPro" id="IPR001849">
    <property type="entry name" value="PH_domain"/>
</dbReference>
<accession>B0E8E4</accession>
<dbReference type="PROSITE" id="PS50003">
    <property type="entry name" value="PH_DOMAIN"/>
    <property type="match status" value="1"/>
</dbReference>
<dbReference type="Gene3D" id="2.30.29.30">
    <property type="entry name" value="Pleckstrin-homology domain (PH domain)/Phosphotyrosine-binding domain (PTB)"/>
    <property type="match status" value="1"/>
</dbReference>
<name>B0E8E4_ENTDS</name>
<evidence type="ECO:0000313" key="2">
    <source>
        <dbReference type="EMBL" id="EDR29187.1"/>
    </source>
</evidence>
<evidence type="ECO:0000313" key="3">
    <source>
        <dbReference type="Proteomes" id="UP000008076"/>
    </source>
</evidence>
<dbReference type="GO" id="GO:0005547">
    <property type="term" value="F:phosphatidylinositol-3,4,5-trisphosphate binding"/>
    <property type="evidence" value="ECO:0007669"/>
    <property type="project" value="UniProtKB-ARBA"/>
</dbReference>
<dbReference type="VEuPathDB" id="AmoebaDB:EDI_032740"/>
<dbReference type="InterPro" id="IPR011993">
    <property type="entry name" value="PH-like_dom_sf"/>
</dbReference>
<feature type="domain" description="PH" evidence="1">
    <location>
        <begin position="14"/>
        <end position="112"/>
    </location>
</feature>
<evidence type="ECO:0000259" key="1">
    <source>
        <dbReference type="PROSITE" id="PS50003"/>
    </source>
</evidence>
<dbReference type="PANTHER" id="PTHR12752">
    <property type="entry name" value="PHOSPHOINOSITOL 3-PHOSPHATE-BINDING PROTEIN"/>
    <property type="match status" value="1"/>
</dbReference>
<protein>
    <recommendedName>
        <fullName evidence="1">PH domain-containing protein</fullName>
    </recommendedName>
</protein>
<dbReference type="GeneID" id="5879546"/>
<dbReference type="SUPFAM" id="SSF50729">
    <property type="entry name" value="PH domain-like"/>
    <property type="match status" value="1"/>
</dbReference>
<dbReference type="EMBL" id="DS548150">
    <property type="protein sequence ID" value="EDR29187.1"/>
    <property type="molecule type" value="Genomic_DNA"/>
</dbReference>
<dbReference type="Pfam" id="PF00169">
    <property type="entry name" value="PH"/>
    <property type="match status" value="1"/>
</dbReference>
<sequence>MSEELKISVESLRPALFEGWGKKQGGSVKTWKKRWFVLKENRLWYFASKTAEEAKGFIELPPGTETRDVSQNKKFMFSINSRNTKGSRVFYIVTENSVDHATFFDAVRKVLTKPSPSSNTSSIPTAQSTTPINVPKVENQFTLQGNNSTTGPSTSTQPATATIPPMADTVKYSKIHFNQKCDGRKNINKIKAKISWLQVEGENVVEFWKYWMDSTPQSDALEVGQSIQFMLVVSGNTEKLSWRVFGPQGALIQNMVDFFWNVGAPDEEIDHLNNLGCQINPSEIGSWIDMSVMNGMDGGWFFKGDLVCDVIRDTADKCEYAERLITWAKEHGLNYLCQMGRDMGATPPRQSEFRFKLDGVISSRMDKVHSAFTTFGFPPIPVNVVEILTNLPPVYTYFYLCVIVSSEGFVKISVLVPAPKQDVVDAFLFAMSDVKDTHIALHKDITNTLGNTPLFVEYCYLNPGYGYEVYKEGADVLVHYNLGSESR</sequence>
<gene>
    <name evidence="2" type="ORF">EDI_032740</name>
</gene>
<reference evidence="3" key="1">
    <citation type="submission" date="2007-12" db="EMBL/GenBank/DDBJ databases">
        <title>Annotation of Entamoeba dispar SAW760.</title>
        <authorList>
            <person name="Lorenzi H."/>
            <person name="Inman J."/>
            <person name="Schobel S."/>
            <person name="Amedeo P."/>
            <person name="Caler E."/>
        </authorList>
    </citation>
    <scope>NUCLEOTIDE SEQUENCE [LARGE SCALE GENOMIC DNA]</scope>
    <source>
        <strain evidence="3">ATCC PRA-260 / SAW760</strain>
    </source>
</reference>
<keyword evidence="3" id="KW-1185">Reference proteome</keyword>
<proteinExistence type="predicted"/>
<dbReference type="PANTHER" id="PTHR12752:SF9">
    <property type="entry name" value="KRAMER, ISOFORM I"/>
    <property type="match status" value="1"/>
</dbReference>
<dbReference type="eggNOG" id="ENOG502RBJ7">
    <property type="taxonomic scope" value="Eukaryota"/>
</dbReference>
<dbReference type="SMART" id="SM00233">
    <property type="entry name" value="PH"/>
    <property type="match status" value="1"/>
</dbReference>
<dbReference type="OMA" id="CQIGRDM"/>
<dbReference type="Proteomes" id="UP000008076">
    <property type="component" value="Unassembled WGS sequence"/>
</dbReference>
<dbReference type="FunFam" id="2.30.29.30:FF:000286">
    <property type="entry name" value="PH-protein kinase domain containing protein"/>
    <property type="match status" value="1"/>
</dbReference>
<dbReference type="KEGG" id="edi:EDI_032740"/>
<dbReference type="RefSeq" id="XP_001734635.1">
    <property type="nucleotide sequence ID" value="XM_001734583.1"/>
</dbReference>
<dbReference type="OrthoDB" id="63267at2759"/>
<dbReference type="AlphaFoldDB" id="B0E8E4"/>
<organism evidence="3">
    <name type="scientific">Entamoeba dispar (strain ATCC PRA-260 / SAW760)</name>
    <dbReference type="NCBI Taxonomy" id="370354"/>
    <lineage>
        <taxon>Eukaryota</taxon>
        <taxon>Amoebozoa</taxon>
        <taxon>Evosea</taxon>
        <taxon>Archamoebae</taxon>
        <taxon>Mastigamoebida</taxon>
        <taxon>Entamoebidae</taxon>
        <taxon>Entamoeba</taxon>
    </lineage>
</organism>